<feature type="region of interest" description="Disordered" evidence="6">
    <location>
        <begin position="2063"/>
        <end position="2173"/>
    </location>
</feature>
<evidence type="ECO:0000259" key="8">
    <source>
        <dbReference type="Pfam" id="PF22544"/>
    </source>
</evidence>
<evidence type="ECO:0000256" key="5">
    <source>
        <dbReference type="ARBA" id="ARBA00023273"/>
    </source>
</evidence>
<gene>
    <name evidence="11" type="primary">hydin</name>
</gene>
<dbReference type="GeneID" id="106520170"/>
<proteinExistence type="predicted"/>
<dbReference type="InParanoid" id="A0A2I4BIL7"/>
<protein>
    <submittedName>
        <fullName evidence="11">Hydrocephalus-inducing protein homolog</fullName>
    </submittedName>
</protein>
<feature type="compositionally biased region" description="Low complexity" evidence="6">
    <location>
        <begin position="1160"/>
        <end position="1169"/>
    </location>
</feature>
<feature type="domain" description="HYDIN/VesB/CFA65-like Ig-like" evidence="8">
    <location>
        <begin position="432"/>
        <end position="531"/>
    </location>
</feature>
<feature type="compositionally biased region" description="Polar residues" evidence="6">
    <location>
        <begin position="2124"/>
        <end position="2146"/>
    </location>
</feature>
<dbReference type="Pfam" id="PF22544">
    <property type="entry name" value="HYDIN_VesB_CFA65-like_Ig"/>
    <property type="match status" value="2"/>
</dbReference>
<evidence type="ECO:0000256" key="2">
    <source>
        <dbReference type="ARBA" id="ARBA00004496"/>
    </source>
</evidence>
<feature type="region of interest" description="Disordered" evidence="6">
    <location>
        <begin position="926"/>
        <end position="950"/>
    </location>
</feature>
<evidence type="ECO:0000256" key="3">
    <source>
        <dbReference type="ARBA" id="ARBA00022490"/>
    </source>
</evidence>
<dbReference type="GO" id="GO:0003341">
    <property type="term" value="P:cilium movement"/>
    <property type="evidence" value="ECO:0007669"/>
    <property type="project" value="TreeGrafter"/>
</dbReference>
<dbReference type="InterPro" id="IPR056305">
    <property type="entry name" value="Ig_CFAP65_10th"/>
</dbReference>
<dbReference type="InterPro" id="IPR013783">
    <property type="entry name" value="Ig-like_fold"/>
</dbReference>
<feature type="compositionally biased region" description="Polar residues" evidence="6">
    <location>
        <begin position="2369"/>
        <end position="2379"/>
    </location>
</feature>
<feature type="region of interest" description="Disordered" evidence="6">
    <location>
        <begin position="1155"/>
        <end position="1210"/>
    </location>
</feature>
<feature type="domain" description="Hydin adenylate kinase-like" evidence="7">
    <location>
        <begin position="1958"/>
        <end position="1989"/>
    </location>
</feature>
<feature type="region of interest" description="Disordered" evidence="6">
    <location>
        <begin position="1413"/>
        <end position="1432"/>
    </location>
</feature>
<dbReference type="Pfam" id="PF14874">
    <property type="entry name" value="PapD-like"/>
    <property type="match status" value="2"/>
</dbReference>
<feature type="compositionally biased region" description="Polar residues" evidence="6">
    <location>
        <begin position="2154"/>
        <end position="2164"/>
    </location>
</feature>
<dbReference type="KEGG" id="alim:106520170"/>
<dbReference type="InterPro" id="IPR027417">
    <property type="entry name" value="P-loop_NTPase"/>
</dbReference>
<dbReference type="InterPro" id="IPR033768">
    <property type="entry name" value="Hydin_ADK"/>
</dbReference>
<dbReference type="PANTHER" id="PTHR23053">
    <property type="entry name" value="DLEC1 DELETED IN LUNG AND ESOPHAGEAL CANCER 1"/>
    <property type="match status" value="1"/>
</dbReference>
<keyword evidence="10" id="KW-1185">Reference proteome</keyword>
<dbReference type="Pfam" id="PF17213">
    <property type="entry name" value="Hydin_ADK"/>
    <property type="match status" value="2"/>
</dbReference>
<feature type="compositionally biased region" description="Basic and acidic residues" evidence="6">
    <location>
        <begin position="2081"/>
        <end position="2117"/>
    </location>
</feature>
<feature type="compositionally biased region" description="Polar residues" evidence="6">
    <location>
        <begin position="2236"/>
        <end position="2249"/>
    </location>
</feature>
<evidence type="ECO:0000256" key="1">
    <source>
        <dbReference type="ARBA" id="ARBA00004138"/>
    </source>
</evidence>
<organism evidence="10 11">
    <name type="scientific">Austrofundulus limnaeus</name>
    <name type="common">Annual killifish</name>
    <dbReference type="NCBI Taxonomy" id="52670"/>
    <lineage>
        <taxon>Eukaryota</taxon>
        <taxon>Metazoa</taxon>
        <taxon>Chordata</taxon>
        <taxon>Craniata</taxon>
        <taxon>Vertebrata</taxon>
        <taxon>Euteleostomi</taxon>
        <taxon>Actinopterygii</taxon>
        <taxon>Neopterygii</taxon>
        <taxon>Teleostei</taxon>
        <taxon>Neoteleostei</taxon>
        <taxon>Acanthomorphata</taxon>
        <taxon>Ovalentaria</taxon>
        <taxon>Atherinomorphae</taxon>
        <taxon>Cyprinodontiformes</taxon>
        <taxon>Rivulidae</taxon>
        <taxon>Austrofundulus</taxon>
    </lineage>
</organism>
<feature type="domain" description="Hydin adenylate kinase-like" evidence="7">
    <location>
        <begin position="1852"/>
        <end position="1937"/>
    </location>
</feature>
<dbReference type="RefSeq" id="XP_013867590.1">
    <property type="nucleotide sequence ID" value="XM_014012136.1"/>
</dbReference>
<sequence>MMQQNSSRMRAAQFQNKTPQIHIKQFTVKEDKPGKMTPAVYAQELLQSTEQRLRSTKVVRQPQVLGWPDTSRTLHHKPIFQPYPSELVFQNFSPSQTYSLPLLLLNNDKVLHHVRLELQQSEQFQVLGPEGGSSKVAPGMTAVFTVHFTPQENQDHRYRLVCVTQAERFEIPVRAIGPRAILDFPDEVLVPVCAVKCSTEKTLLVRNVGNGKAQFRLQTQRPFSVTPSSGDLDVGDIMQVTVLFQPRTVGDHQQDLLLHYHTGEDVFISLCGTCEELKVRLDTDVLQLKSTFINMSNAHIVSLTNRWDVCLHYRWTEWSSHQVEDLVSVRENHVLLQEEEEEKESNPSAIHHLPLLSRSPQETRDQDHLLPLSDGCITVEPLEGEIFPNTTARFIIVFQPEEAKLYQHTIYCDVAGRESRLPLTVQGEGLGPDLQLSCTLINLENVFIDQQTRSEVQLFNNGPIDAPFRFRSSSSRFGGCFSFSPEEGLVPPGACQAVEVLFQSPTLGRFSEDVLLTVPGQPRPPALTFRGSVIGPTFHFDVPELSFGDVAFGFPATVTCTLFNTSFVPMTFALRVFGDGSESPSVNSTDQVSDLSLKRWQGHAAPRRLVEFTISPAAGSVRSMSQETIQVTLCSNTVKTYNVVLVAKVDFVEEESYLPIKARCVVPDVTVETPVLDVQRCYLNHPRELTVKLINSSDLPACYGLLDQENEEDPPLVFESPAPRGVLLPGRSEELPVVLLVKAVGELRCSLRVAVFGRPQPLEVVLSCVGQGPVVHVSSTQLQFGRVPVLTDVIQTLQLFNQSPIPARFSTATGCKRPFWRVEPSEGEVLPESQFELKIVVHLKDTLLFQDKLEVSIRDSRTHVVSVSASGTGTIIVSDKPFGSSLDLGTHFSHNLVTYHFKLTNHGQRVHRMFWKTESLGSGRSFLPPLSSPKQKPPLSRGALVSNRKQSGLSLSSPRVELFPGDSFDMELTATSDTPKVIKERLVCQGIIGPEGCQETLMSVNVSCRFVEPVLRFSSKQLNFCRRKVEGRGLQPAYEKLVVKNVSSLPLSLELSLAEPFYLCEAQLENSSTTKKNLVLGDQREVEVWVCFDPNYYRDQLCQTVDELLKIRFLEHPHQNTVKLHAEVHHPNLHFSSTFVDFGCVLNNLETKKRNHHQQRLPAARLLPLGLSGQPRSDSPQRHKSDEEETLRDPQGSSHPRAGCRRPEQAAAEQAAAPCTRVFNIAPMLGVLQPGESAIVTFSFFSPENVSREAVADCHVEDGPTYEVKLRGQTSEISYRLEPAHLNFGLQLFYNVGEVEMIVRNTGKVGFDFSVTYPEGEEQKDEGEQGARRHMKVRPGRPVVCPAAGSIEAGHEKHLRVLYLPGVPQVFEKLLWLQVASQTPEQITLSGEGVFPRITLNLPQTPICGFPAAEERDSEEVQEAERGRENSAAPHSQWFKLSNCELSDYLLDFGIVIPEGSVSQTVTMTNNSLIPASFRTNCKHLTGTGFSAEFQQPRTLLCSQTQTFTVKFDPKEGLAPGRRSALLLIQVSGGPQVKVRLCADVIVPTITVSTERLQFDTVQCCMCQIQTVQLMNNGLVESQWRLAEEGKPVKVEGNKFPLWSRGQRIKGLKEWGSPVFKALPCRGVLNPGDRVNVHIKFSPAEERSYSRRLKLRVLHNTQPLFITAQGQGAEPQLEFCPSDLKLGPCVPLNMEAEVEVLVKNHSLFPVEFYCLEFDQEHLREEEVLRLMPGYDEKNTLLLPPRVPGQGLPSELLDHYKDLCSQLKGNELSAEGANDKSQNDSRKTEDRNVRTETNNFNVTPDDFFFRGLFRNGQRPGQQLSPVILALTRHMGLDLPPDTLSTQNHRGIYIIVHGAPQSDKSGTAAALAAHYGAALLSVDAVVTDLIQNGSSAVSLSARQLYNTAAEAYAQGQTADTTPSEPAAETQNCRRDVSRTFQETEEVSDSSELQQLDVSTLSSLLPEQMLVEILVERLQLTDCHPGVVIDGLKSLYTHSPSSTLQIILKALNNRKHIYVVNLCDTYEALKARENQQRAAEEALQKERALREESWLWEMDQDTFDSLPEDERERVTQKHSMVLRQRRELEQMSNEEKRLREDELRKNNTKAGKKDADDVSKKKILMNGKQSAMPNVLRKSSLSDSKQSLVDTKEEQNVTKAAESSQSPHKTERKKDELQRHFAEYEQIQAAVEHILQHWDRTQGLLLVPVSGEEVQPGPDDATTKRQAPGAKKSKKGTNKIVSPSLSQPAVETNTGDMETCPHLVPHIVLNVTSSFSELLSSLPPLEEVLDNSSEPPVLPPTTFSVVPFPKLREPAQLQQTCFTFLDPSALREEEEKEAEEEILTKQKVIHRTRNKKGKKAMESDRNKLDVSRSLSQPSTSELNPHEQHQHQLERKLRQRLTSWRWVLPAGGEVALKIWFYSESPGVFEQTFQFELAGCHKLYQLSCKGRSCYPSICTDHKTLFAHSKKVPQVKKGLQKSYVIKEKCFEFGPLLCCKTRDRFKMNPFPENSEKLVIQNQSVLEAEVKFSFLQDTQAATYLLDPPAMTLAPSQKQELTVWAYPTKPEQIKDSLVCNIKDNPEPISIHFSCWGVWPELELERKQLYLGRIPLNREQSCSVMMYNKTALPVSWRLQRMEDLGDEFVVPVDRGVIASNSSSPFTVHVIPRRLGVIKKTLFLEVSDEKNVLGILQTEKICFSAIKENHTS</sequence>
<feature type="compositionally biased region" description="Low complexity" evidence="6">
    <location>
        <begin position="927"/>
        <end position="940"/>
    </location>
</feature>
<evidence type="ECO:0000259" key="7">
    <source>
        <dbReference type="Pfam" id="PF17213"/>
    </source>
</evidence>
<feature type="region of interest" description="Disordered" evidence="6">
    <location>
        <begin position="2348"/>
        <end position="2390"/>
    </location>
</feature>
<dbReference type="PANTHER" id="PTHR23053:SF0">
    <property type="entry name" value="HYDROCEPHALUS-INDUCING PROTEIN HOMOLOG"/>
    <property type="match status" value="1"/>
</dbReference>
<dbReference type="Gene3D" id="2.60.40.10">
    <property type="entry name" value="Immunoglobulins"/>
    <property type="match status" value="13"/>
</dbReference>
<dbReference type="Gene3D" id="3.40.50.300">
    <property type="entry name" value="P-loop containing nucleotide triphosphate hydrolases"/>
    <property type="match status" value="1"/>
</dbReference>
<dbReference type="GO" id="GO:0005930">
    <property type="term" value="C:axoneme"/>
    <property type="evidence" value="ECO:0007669"/>
    <property type="project" value="TreeGrafter"/>
</dbReference>
<feature type="domain" description="HYDIN/VesB/CFA65-like Ig-like" evidence="8">
    <location>
        <begin position="180"/>
        <end position="272"/>
    </location>
</feature>
<feature type="compositionally biased region" description="Basic and acidic residues" evidence="6">
    <location>
        <begin position="1776"/>
        <end position="1793"/>
    </location>
</feature>
<dbReference type="OrthoDB" id="442692at2759"/>
<dbReference type="GO" id="GO:1904158">
    <property type="term" value="P:axonemal central apparatus assembly"/>
    <property type="evidence" value="ECO:0007669"/>
    <property type="project" value="TreeGrafter"/>
</dbReference>
<dbReference type="Proteomes" id="UP000192220">
    <property type="component" value="Unplaced"/>
</dbReference>
<evidence type="ECO:0000259" key="9">
    <source>
        <dbReference type="Pfam" id="PF24291"/>
    </source>
</evidence>
<keyword evidence="3" id="KW-0963">Cytoplasm</keyword>
<dbReference type="STRING" id="52670.A0A2I4BIL7"/>
<name>A0A2I4BIL7_AUSLI</name>
<comment type="subcellular location">
    <subcellularLocation>
        <location evidence="1">Cell projection</location>
        <location evidence="1">Cilium</location>
    </subcellularLocation>
    <subcellularLocation>
        <location evidence="2">Cytoplasm</location>
    </subcellularLocation>
</comment>
<dbReference type="CTD" id="54768"/>
<dbReference type="InterPro" id="IPR053879">
    <property type="entry name" value="HYDIN_VesB_CFA65-like_Ig"/>
</dbReference>
<evidence type="ECO:0000313" key="11">
    <source>
        <dbReference type="RefSeq" id="XP_013867590.1"/>
    </source>
</evidence>
<feature type="region of interest" description="Disordered" evidence="6">
    <location>
        <begin position="1770"/>
        <end position="1796"/>
    </location>
</feature>
<feature type="compositionally biased region" description="Basic and acidic residues" evidence="6">
    <location>
        <begin position="2356"/>
        <end position="2367"/>
    </location>
</feature>
<evidence type="ECO:0000256" key="6">
    <source>
        <dbReference type="SAM" id="MobiDB-lite"/>
    </source>
</evidence>
<feature type="domain" description="CFAP65 tenth Ig-like" evidence="9">
    <location>
        <begin position="1613"/>
        <end position="1676"/>
    </location>
</feature>
<keyword evidence="5" id="KW-0966">Cell projection</keyword>
<keyword evidence="4" id="KW-0969">Cilium</keyword>
<reference evidence="11" key="1">
    <citation type="submission" date="2025-08" db="UniProtKB">
        <authorList>
            <consortium name="RefSeq"/>
        </authorList>
    </citation>
    <scope>IDENTIFICATION</scope>
</reference>
<feature type="compositionally biased region" description="Basic and acidic residues" evidence="6">
    <location>
        <begin position="2380"/>
        <end position="2390"/>
    </location>
</feature>
<dbReference type="Pfam" id="PF24291">
    <property type="entry name" value="Ig_CFAP65"/>
    <property type="match status" value="1"/>
</dbReference>
<evidence type="ECO:0000256" key="4">
    <source>
        <dbReference type="ARBA" id="ARBA00023069"/>
    </source>
</evidence>
<dbReference type="InterPro" id="IPR033305">
    <property type="entry name" value="Hydin-like"/>
</dbReference>
<accession>A0A2I4BIL7</accession>
<evidence type="ECO:0000313" key="10">
    <source>
        <dbReference type="Proteomes" id="UP000192220"/>
    </source>
</evidence>
<feature type="region of interest" description="Disordered" evidence="6">
    <location>
        <begin position="2208"/>
        <end position="2249"/>
    </location>
</feature>